<dbReference type="PANTHER" id="PTHR21666">
    <property type="entry name" value="PEPTIDASE-RELATED"/>
    <property type="match status" value="1"/>
</dbReference>
<dbReference type="STRING" id="797515.HMPREF9103_00119"/>
<organism evidence="3 4">
    <name type="scientific">Lentilactobacillus parafarraginis F0439</name>
    <dbReference type="NCBI Taxonomy" id="797515"/>
    <lineage>
        <taxon>Bacteria</taxon>
        <taxon>Bacillati</taxon>
        <taxon>Bacillota</taxon>
        <taxon>Bacilli</taxon>
        <taxon>Lactobacillales</taxon>
        <taxon>Lactobacillaceae</taxon>
        <taxon>Lentilactobacillus</taxon>
    </lineage>
</organism>
<dbReference type="Pfam" id="PF01551">
    <property type="entry name" value="Peptidase_M23"/>
    <property type="match status" value="1"/>
</dbReference>
<protein>
    <submittedName>
        <fullName evidence="3">Peptidase, M23 family</fullName>
    </submittedName>
</protein>
<dbReference type="InterPro" id="IPR050570">
    <property type="entry name" value="Cell_wall_metabolism_enzyme"/>
</dbReference>
<reference evidence="3 4" key="1">
    <citation type="submission" date="2011-09" db="EMBL/GenBank/DDBJ databases">
        <authorList>
            <person name="Weinstock G."/>
            <person name="Sodergren E."/>
            <person name="Clifton S."/>
            <person name="Fulton L."/>
            <person name="Fulton B."/>
            <person name="Courtney L."/>
            <person name="Fronick C."/>
            <person name="Harrison M."/>
            <person name="Strong C."/>
            <person name="Farmer C."/>
            <person name="Delahaunty K."/>
            <person name="Markovic C."/>
            <person name="Hall O."/>
            <person name="Minx P."/>
            <person name="Tomlinson C."/>
            <person name="Mitreva M."/>
            <person name="Hou S."/>
            <person name="Chen J."/>
            <person name="Wollam A."/>
            <person name="Pepin K.H."/>
            <person name="Johnson M."/>
            <person name="Bhonagiri V."/>
            <person name="Zhang X."/>
            <person name="Suruliraj S."/>
            <person name="Warren W."/>
            <person name="Chinwalla A."/>
            <person name="Mardis E.R."/>
            <person name="Wilson R.K."/>
        </authorList>
    </citation>
    <scope>NUCLEOTIDE SEQUENCE [LARGE SCALE GENOMIC DNA]</scope>
    <source>
        <strain evidence="3 4">F0439</strain>
    </source>
</reference>
<name>G9ZK71_9LACO</name>
<dbReference type="Proteomes" id="UP000004625">
    <property type="component" value="Unassembled WGS sequence"/>
</dbReference>
<sequence length="791" mass="85040">MHSHAALVGEGGTELAYTVNGRKARLLGANGPEITHVKHGERILNHRDTKKVLNGSYGRVLPGYAVGNTKLGSSNSLKSVEKLSKKTVKDYKDLSNGSSKQLDKFSKSSKSKWSNIHKATSKITDSTQKKTVTDYDQLQKGSYKQLVQFDKGNTSKWRNINSDTKHYTNQSKNQAISTYDSMQKGVQKQVNQMRSGVISSGKATATGFGHALGKMDNYAHSAMSNTVHQLNGGIKGIDKVLGQFGGNSSVINAIHYAKGSNGELSNDQLAIVNDANSGPRQESIIRNNSLLIPHGNDRMIPLKKRDRVLNGSQTHKLGRSLGIQHFAKGSGVSHTELNRIISKNNAHPNRAFANEFSSNISKSNTVLGNAIKGLSKRSTTKYGNPWSAEVWRQMDNARGNGGGSGAGGNWRHTPGLTESNGFNARRGKGIHDGVDFSGPAGSAIRAVHGGTVTRTGASNPWNDYKDLGSIITVKSDDGYQEIYQEFGTNKNIKVHTGDQIKAGQAIATLGHLAGHEMHVHVGVSKGSLWKHGGYSHNGWFDVTKMHGHSNGNKKADTKHSSALSKLVAKEIAPQLKWVKKHLRSSNVGSLGLSGGTASRAKTLYDAIKEAYPSSTKAGIEAVVGNWLLESGLNPGIQNSIGASGLGQWYKGRFTALKAYAKKHGTSWKNAGTQIGFALNGDSSNSSILKSVLRGKGSVASLATKFSSEWERGGHTGEHVADAVKVAALLHNNGGWSTKNRLNVYGEKDPEVAINPKKRNADSLIGSAIDARSKVSNSVFSMNLKRKCTKRF</sequence>
<dbReference type="InterPro" id="IPR041219">
    <property type="entry name" value="Phage_lysozyme2"/>
</dbReference>
<dbReference type="Gene3D" id="1.10.530.10">
    <property type="match status" value="1"/>
</dbReference>
<evidence type="ECO:0000259" key="2">
    <source>
        <dbReference type="Pfam" id="PF18013"/>
    </source>
</evidence>
<evidence type="ECO:0000313" key="3">
    <source>
        <dbReference type="EMBL" id="EHM01276.1"/>
    </source>
</evidence>
<dbReference type="Gene3D" id="2.70.70.10">
    <property type="entry name" value="Glucose Permease (Domain IIA)"/>
    <property type="match status" value="1"/>
</dbReference>
<dbReference type="EMBL" id="AGEY01000009">
    <property type="protein sequence ID" value="EHM01276.1"/>
    <property type="molecule type" value="Genomic_DNA"/>
</dbReference>
<feature type="domain" description="M23ase beta-sheet core" evidence="1">
    <location>
        <begin position="430"/>
        <end position="525"/>
    </location>
</feature>
<dbReference type="PANTHER" id="PTHR21666:SF270">
    <property type="entry name" value="MUREIN HYDROLASE ACTIVATOR ENVC"/>
    <property type="match status" value="1"/>
</dbReference>
<keyword evidence="4" id="KW-1185">Reference proteome</keyword>
<dbReference type="Pfam" id="PF18013">
    <property type="entry name" value="Phage_lysozyme2"/>
    <property type="match status" value="1"/>
</dbReference>
<dbReference type="eggNOG" id="COG3064">
    <property type="taxonomic scope" value="Bacteria"/>
</dbReference>
<evidence type="ECO:0000313" key="4">
    <source>
        <dbReference type="Proteomes" id="UP000004625"/>
    </source>
</evidence>
<dbReference type="CDD" id="cd12797">
    <property type="entry name" value="M23_peptidase"/>
    <property type="match status" value="1"/>
</dbReference>
<dbReference type="HOGENOM" id="CLU_354807_0_0_9"/>
<evidence type="ECO:0000259" key="1">
    <source>
        <dbReference type="Pfam" id="PF01551"/>
    </source>
</evidence>
<dbReference type="SUPFAM" id="SSF51261">
    <property type="entry name" value="Duplicated hybrid motif"/>
    <property type="match status" value="1"/>
</dbReference>
<feature type="domain" description="Phage tail lysozyme" evidence="2">
    <location>
        <begin position="599"/>
        <end position="715"/>
    </location>
</feature>
<dbReference type="eggNOG" id="COG1196">
    <property type="taxonomic scope" value="Bacteria"/>
</dbReference>
<dbReference type="InterPro" id="IPR016047">
    <property type="entry name" value="M23ase_b-sheet_dom"/>
</dbReference>
<dbReference type="AlphaFoldDB" id="G9ZK71"/>
<accession>G9ZK71</accession>
<dbReference type="GO" id="GO:0004222">
    <property type="term" value="F:metalloendopeptidase activity"/>
    <property type="evidence" value="ECO:0007669"/>
    <property type="project" value="TreeGrafter"/>
</dbReference>
<comment type="caution">
    <text evidence="3">The sequence shown here is derived from an EMBL/GenBank/DDBJ whole genome shotgun (WGS) entry which is preliminary data.</text>
</comment>
<gene>
    <name evidence="3" type="ORF">HMPREF9103_00119</name>
</gene>
<dbReference type="RefSeq" id="WP_008210375.1">
    <property type="nucleotide sequence ID" value="NZ_JH414907.1"/>
</dbReference>
<dbReference type="PATRIC" id="fig|797515.3.peg.105"/>
<dbReference type="InterPro" id="IPR011055">
    <property type="entry name" value="Dup_hybrid_motif"/>
</dbReference>
<proteinExistence type="predicted"/>